<proteinExistence type="predicted"/>
<dbReference type="GO" id="GO:0005634">
    <property type="term" value="C:nucleus"/>
    <property type="evidence" value="ECO:0007669"/>
    <property type="project" value="UniProtKB-SubCell"/>
</dbReference>
<keyword evidence="8" id="KW-1185">Reference proteome</keyword>
<dbReference type="PANTHER" id="PTHR31845:SF10">
    <property type="entry name" value="ZN(II)2CYS6 TRANSCRIPTION FACTOR (EUROFUNG)"/>
    <property type="match status" value="1"/>
</dbReference>
<dbReference type="InterPro" id="IPR001138">
    <property type="entry name" value="Zn2Cys6_DnaBD"/>
</dbReference>
<dbReference type="InterPro" id="IPR051089">
    <property type="entry name" value="prtT"/>
</dbReference>
<keyword evidence="2" id="KW-0805">Transcription regulation</keyword>
<protein>
    <recommendedName>
        <fullName evidence="6">Zn(2)-C6 fungal-type domain-containing protein</fullName>
    </recommendedName>
</protein>
<dbReference type="SMART" id="SM00066">
    <property type="entry name" value="GAL4"/>
    <property type="match status" value="1"/>
</dbReference>
<gene>
    <name evidence="7" type="ORF">DAPK24_012580</name>
</gene>
<dbReference type="SUPFAM" id="SSF57701">
    <property type="entry name" value="Zn2/Cys6 DNA-binding domain"/>
    <property type="match status" value="1"/>
</dbReference>
<sequence length="868" mass="98786">MDSTLNRSQVTNYNDSQTDFAKNFRRLRACARCHRLKMKCTFEDPSFQSCTRCFKAGLRCSVTDDPTLADAKPRPRKRTKLKGNSALAQLQKSINDSNKLFNGIQRGEIISNDTNIEDLQTLQFQLGETQRLLLHTINTLKEKGKENGSGDDDASNKHIEKEANSINSMKDGTVKSIPNLPWISCESNIMKELIKLNIITSSEAKERMDRFFTELHIYWPCVSFPKHYTYKWLLDNEPLVLLSFITVTCLNDPDLHDTLLYYLEDNLSVRTSIIGNISVSFIQIHLVLSLWCSPPKKWGSYRHQMSLLMALNLTLCLDLGNEVYKNSSNILSDDSMERQMIRSYMAVYACCGSLGLSLPRFKVVSWTPVHERCCQLLLSGESNQADKFLYYYSKLVALGEEIFQFLCPNGFPNQSVRRSSNNNNDNSDEKDFPVNNSKLKDIMVGYEKRMQKIAMDSNLFNSSSSMRNLLSIIYYQLLMTMYDYIVCKVLLRRDVLTEVYIETLSRLIKASEKVISSFCALDEQTSEFPTFFYYRPMHALVALIRARLLIKTQELDLEVNVEEEHEKVVKSIEKLSKNSKVASKMGMILTRISKWMKVSNKFNKNGATNSMVDLLNELGREKAIEKIKINLKNNKNDSGDNMNMSNGSKINFKTFVNYNADGMKGGHLFTTKKFTPMKRSDISVNSENSDSNNSVNSIFIPSPIGFSEIDDVTKNILKSSRKSSVLINDTLGFDNSKKIPSTIDEFNTKNFFDSSRNSSISQVRYDEGYINSKQKSQSPINAGINTNLLSSNGITDTPNGNGVVFEQQQQELLNDLFSQIDTDIMNMNNNSSFEGITPMFDFLGTGFQNFNGNGSNEYPTTDDWFKNL</sequence>
<evidence type="ECO:0000256" key="3">
    <source>
        <dbReference type="ARBA" id="ARBA00023125"/>
    </source>
</evidence>
<dbReference type="Gene3D" id="4.10.240.10">
    <property type="entry name" value="Zn(2)-C6 fungal-type DNA-binding domain"/>
    <property type="match status" value="1"/>
</dbReference>
<dbReference type="PANTHER" id="PTHR31845">
    <property type="entry name" value="FINGER DOMAIN PROTEIN, PUTATIVE-RELATED"/>
    <property type="match status" value="1"/>
</dbReference>
<dbReference type="CDD" id="cd12148">
    <property type="entry name" value="fungal_TF_MHR"/>
    <property type="match status" value="1"/>
</dbReference>
<dbReference type="Proteomes" id="UP001378960">
    <property type="component" value="Unassembled WGS sequence"/>
</dbReference>
<dbReference type="Pfam" id="PF00172">
    <property type="entry name" value="Zn_clus"/>
    <property type="match status" value="1"/>
</dbReference>
<dbReference type="GO" id="GO:0000976">
    <property type="term" value="F:transcription cis-regulatory region binding"/>
    <property type="evidence" value="ECO:0007669"/>
    <property type="project" value="TreeGrafter"/>
</dbReference>
<dbReference type="GO" id="GO:0000981">
    <property type="term" value="F:DNA-binding transcription factor activity, RNA polymerase II-specific"/>
    <property type="evidence" value="ECO:0007669"/>
    <property type="project" value="InterPro"/>
</dbReference>
<name>A0AAV5R129_PICKL</name>
<evidence type="ECO:0000256" key="1">
    <source>
        <dbReference type="ARBA" id="ARBA00004123"/>
    </source>
</evidence>
<accession>A0AAV5R129</accession>
<evidence type="ECO:0000256" key="2">
    <source>
        <dbReference type="ARBA" id="ARBA00023015"/>
    </source>
</evidence>
<comment type="subcellular location">
    <subcellularLocation>
        <location evidence="1">Nucleus</location>
    </subcellularLocation>
</comment>
<dbReference type="GO" id="GO:0008270">
    <property type="term" value="F:zinc ion binding"/>
    <property type="evidence" value="ECO:0007669"/>
    <property type="project" value="InterPro"/>
</dbReference>
<dbReference type="PROSITE" id="PS50048">
    <property type="entry name" value="ZN2_CY6_FUNGAL_2"/>
    <property type="match status" value="1"/>
</dbReference>
<keyword evidence="4" id="KW-0804">Transcription</keyword>
<organism evidence="7 8">
    <name type="scientific">Pichia kluyveri</name>
    <name type="common">Yeast</name>
    <dbReference type="NCBI Taxonomy" id="36015"/>
    <lineage>
        <taxon>Eukaryota</taxon>
        <taxon>Fungi</taxon>
        <taxon>Dikarya</taxon>
        <taxon>Ascomycota</taxon>
        <taxon>Saccharomycotina</taxon>
        <taxon>Pichiomycetes</taxon>
        <taxon>Pichiales</taxon>
        <taxon>Pichiaceae</taxon>
        <taxon>Pichia</taxon>
    </lineage>
</organism>
<evidence type="ECO:0000256" key="4">
    <source>
        <dbReference type="ARBA" id="ARBA00023163"/>
    </source>
</evidence>
<keyword evidence="3" id="KW-0238">DNA-binding</keyword>
<dbReference type="EMBL" id="BTGB01000001">
    <property type="protein sequence ID" value="GMM44683.1"/>
    <property type="molecule type" value="Genomic_DNA"/>
</dbReference>
<dbReference type="AlphaFoldDB" id="A0AAV5R129"/>
<evidence type="ECO:0000313" key="7">
    <source>
        <dbReference type="EMBL" id="GMM44683.1"/>
    </source>
</evidence>
<dbReference type="CDD" id="cd00067">
    <property type="entry name" value="GAL4"/>
    <property type="match status" value="1"/>
</dbReference>
<evidence type="ECO:0000256" key="5">
    <source>
        <dbReference type="ARBA" id="ARBA00023242"/>
    </source>
</evidence>
<feature type="domain" description="Zn(2)-C6 fungal-type" evidence="6">
    <location>
        <begin position="29"/>
        <end position="62"/>
    </location>
</feature>
<keyword evidence="5" id="KW-0539">Nucleus</keyword>
<evidence type="ECO:0000259" key="6">
    <source>
        <dbReference type="PROSITE" id="PS50048"/>
    </source>
</evidence>
<dbReference type="PROSITE" id="PS00463">
    <property type="entry name" value="ZN2_CY6_FUNGAL_1"/>
    <property type="match status" value="1"/>
</dbReference>
<evidence type="ECO:0000313" key="8">
    <source>
        <dbReference type="Proteomes" id="UP001378960"/>
    </source>
</evidence>
<dbReference type="InterPro" id="IPR036864">
    <property type="entry name" value="Zn2-C6_fun-type_DNA-bd_sf"/>
</dbReference>
<comment type="caution">
    <text evidence="7">The sequence shown here is derived from an EMBL/GenBank/DDBJ whole genome shotgun (WGS) entry which is preliminary data.</text>
</comment>
<reference evidence="7 8" key="1">
    <citation type="journal article" date="2023" name="Elife">
        <title>Identification of key yeast species and microbe-microbe interactions impacting larval growth of Drosophila in the wild.</title>
        <authorList>
            <person name="Mure A."/>
            <person name="Sugiura Y."/>
            <person name="Maeda R."/>
            <person name="Honda K."/>
            <person name="Sakurai N."/>
            <person name="Takahashi Y."/>
            <person name="Watada M."/>
            <person name="Katoh T."/>
            <person name="Gotoh A."/>
            <person name="Gotoh Y."/>
            <person name="Taniguchi I."/>
            <person name="Nakamura K."/>
            <person name="Hayashi T."/>
            <person name="Katayama T."/>
            <person name="Uemura T."/>
            <person name="Hattori Y."/>
        </authorList>
    </citation>
    <scope>NUCLEOTIDE SEQUENCE [LARGE SCALE GENOMIC DNA]</scope>
    <source>
        <strain evidence="7 8">PK-24</strain>
    </source>
</reference>